<dbReference type="FunFam" id="1.10.10.140:FF:000003">
    <property type="entry name" value="Cytochrome c oxidase assembly factor 6"/>
    <property type="match status" value="1"/>
</dbReference>
<sequence>MGLFGGNKEYTPPSRNKREQCWDSRDIFFECLDKNNVINALEDKHADTIKKNCSKEEVNYEQNCAKSWVKYFKEKRVVDFKRAAFLKEMEERGGEQLPFPISKN</sequence>
<keyword evidence="7" id="KW-1015">Disulfide bond</keyword>
<evidence type="ECO:0000256" key="7">
    <source>
        <dbReference type="ARBA" id="ARBA00023157"/>
    </source>
</evidence>
<dbReference type="PROSITE" id="PS51808">
    <property type="entry name" value="CHCH"/>
    <property type="match status" value="1"/>
</dbReference>
<evidence type="ECO:0000256" key="8">
    <source>
        <dbReference type="ARBA" id="ARBA00023242"/>
    </source>
</evidence>
<dbReference type="GO" id="GO:0033617">
    <property type="term" value="P:mitochondrial respiratory chain complex IV assembly"/>
    <property type="evidence" value="ECO:0007669"/>
    <property type="project" value="TreeGrafter"/>
</dbReference>
<dbReference type="AlphaFoldDB" id="K0KLC3"/>
<dbReference type="Proteomes" id="UP000009328">
    <property type="component" value="Unassembled WGS sequence"/>
</dbReference>
<comment type="similarity">
    <text evidence="4">Belongs to the cytochrome c oxidase subunit 6B family.</text>
</comment>
<evidence type="ECO:0000256" key="4">
    <source>
        <dbReference type="ARBA" id="ARBA00006425"/>
    </source>
</evidence>
<dbReference type="InterPro" id="IPR048280">
    <property type="entry name" value="COX6B-like"/>
</dbReference>
<keyword evidence="8" id="KW-0539">Nucleus</keyword>
<dbReference type="GO" id="GO:0005758">
    <property type="term" value="C:mitochondrial intermembrane space"/>
    <property type="evidence" value="ECO:0007669"/>
    <property type="project" value="UniProtKB-SubCell"/>
</dbReference>
<comment type="subcellular location">
    <subcellularLocation>
        <location evidence="2">Cytoplasm</location>
    </subcellularLocation>
    <subcellularLocation>
        <location evidence="3">Mitochondrion intermembrane space</location>
    </subcellularLocation>
    <subcellularLocation>
        <location evidence="1">Nucleus</location>
    </subcellularLocation>
</comment>
<dbReference type="EMBL" id="CAIF01000089">
    <property type="protein sequence ID" value="CCH43761.1"/>
    <property type="molecule type" value="Genomic_DNA"/>
</dbReference>
<evidence type="ECO:0000256" key="2">
    <source>
        <dbReference type="ARBA" id="ARBA00004496"/>
    </source>
</evidence>
<keyword evidence="5" id="KW-0963">Cytoplasm</keyword>
<reference evidence="9 10" key="1">
    <citation type="journal article" date="2012" name="Eukaryot. Cell">
        <title>Draft genome sequence of Wickerhamomyces ciferrii NRRL Y-1031 F-60-10.</title>
        <authorList>
            <person name="Schneider J."/>
            <person name="Andrea H."/>
            <person name="Blom J."/>
            <person name="Jaenicke S."/>
            <person name="Ruckert C."/>
            <person name="Schorsch C."/>
            <person name="Szczepanowski R."/>
            <person name="Farwick M."/>
            <person name="Goesmann A."/>
            <person name="Puhler A."/>
            <person name="Schaffer S."/>
            <person name="Tauch A."/>
            <person name="Kohler T."/>
            <person name="Brinkrolf K."/>
        </authorList>
    </citation>
    <scope>NUCLEOTIDE SEQUENCE [LARGE SCALE GENOMIC DNA]</scope>
    <source>
        <strain evidence="10">ATCC 14091 / BCRC 22168 / CBS 111 / JCM 3599 / NBRC 0793 / NRRL Y-1031 F-60-10</strain>
    </source>
</reference>
<evidence type="ECO:0000313" key="9">
    <source>
        <dbReference type="EMBL" id="CCH43761.1"/>
    </source>
</evidence>
<accession>K0KLC3</accession>
<dbReference type="InterPro" id="IPR048281">
    <property type="entry name" value="COA6_fun"/>
</dbReference>
<dbReference type="InParanoid" id="K0KLC3"/>
<dbReference type="PANTHER" id="PTHR47677:SF1">
    <property type="entry name" value="CYTOCHROME C OXIDASE ASSEMBLY FACTOR 6"/>
    <property type="match status" value="1"/>
</dbReference>
<dbReference type="Pfam" id="PF02297">
    <property type="entry name" value="COX6B"/>
    <property type="match status" value="1"/>
</dbReference>
<evidence type="ECO:0008006" key="11">
    <source>
        <dbReference type="Google" id="ProtNLM"/>
    </source>
</evidence>
<evidence type="ECO:0000256" key="5">
    <source>
        <dbReference type="ARBA" id="ARBA00022490"/>
    </source>
</evidence>
<keyword evidence="10" id="KW-1185">Reference proteome</keyword>
<evidence type="ECO:0000256" key="3">
    <source>
        <dbReference type="ARBA" id="ARBA00004569"/>
    </source>
</evidence>
<comment type="caution">
    <text evidence="9">The sequence shown here is derived from an EMBL/GenBank/DDBJ whole genome shotgun (WGS) entry which is preliminary data.</text>
</comment>
<dbReference type="Gene3D" id="1.10.10.140">
    <property type="entry name" value="Cytochrome c oxidase, subunit VIb"/>
    <property type="match status" value="1"/>
</dbReference>
<gene>
    <name evidence="9" type="ORF">BN7_3315</name>
</gene>
<evidence type="ECO:0000256" key="6">
    <source>
        <dbReference type="ARBA" id="ARBA00023128"/>
    </source>
</evidence>
<keyword evidence="6" id="KW-0496">Mitochondrion</keyword>
<dbReference type="SUPFAM" id="SSF47694">
    <property type="entry name" value="Cytochrome c oxidase subunit h"/>
    <property type="match status" value="1"/>
</dbReference>
<dbReference type="PANTHER" id="PTHR47677">
    <property type="entry name" value="CYTOCHROME C OXIDASE ASSEMBLY FACTOR 6"/>
    <property type="match status" value="1"/>
</dbReference>
<evidence type="ECO:0000256" key="1">
    <source>
        <dbReference type="ARBA" id="ARBA00004123"/>
    </source>
</evidence>
<evidence type="ECO:0000313" key="10">
    <source>
        <dbReference type="Proteomes" id="UP000009328"/>
    </source>
</evidence>
<name>K0KLC3_WICCF</name>
<proteinExistence type="inferred from homology"/>
<dbReference type="GO" id="GO:0005634">
    <property type="term" value="C:nucleus"/>
    <property type="evidence" value="ECO:0007669"/>
    <property type="project" value="UniProtKB-SubCell"/>
</dbReference>
<organism evidence="9 10">
    <name type="scientific">Wickerhamomyces ciferrii (strain ATCC 14091 / BCRC 22168 / CBS 111 / JCM 3599 / NBRC 0793 / NRRL Y-1031 F-60-10)</name>
    <name type="common">Yeast</name>
    <name type="synonym">Pichia ciferrii</name>
    <dbReference type="NCBI Taxonomy" id="1206466"/>
    <lineage>
        <taxon>Eukaryota</taxon>
        <taxon>Fungi</taxon>
        <taxon>Dikarya</taxon>
        <taxon>Ascomycota</taxon>
        <taxon>Saccharomycotina</taxon>
        <taxon>Saccharomycetes</taxon>
        <taxon>Phaffomycetales</taxon>
        <taxon>Wickerhamomycetaceae</taxon>
        <taxon>Wickerhamomyces</taxon>
    </lineage>
</organism>
<protein>
    <recommendedName>
        <fullName evidence="11">Cytochrome c oxidase assembly factor 6</fullName>
    </recommendedName>
</protein>
<dbReference type="STRING" id="1206466.K0KLC3"/>
<dbReference type="HOGENOM" id="CLU_142408_1_0_1"/>
<dbReference type="FunCoup" id="K0KLC3">
    <property type="interactions" value="184"/>
</dbReference>
<dbReference type="InterPro" id="IPR036549">
    <property type="entry name" value="CX6/COA6-like_sf"/>
</dbReference>
<dbReference type="eggNOG" id="ENOG502S7HF">
    <property type="taxonomic scope" value="Eukaryota"/>
</dbReference>